<evidence type="ECO:0000256" key="1">
    <source>
        <dbReference type="ARBA" id="ARBA00022691"/>
    </source>
</evidence>
<feature type="binding site" evidence="5">
    <location>
        <position position="66"/>
    </location>
    <ligand>
        <name>[4Fe-4S] cluster</name>
        <dbReference type="ChEBI" id="CHEBI:49883"/>
        <note>4Fe-4S-S-AdoMet</note>
    </ligand>
</feature>
<dbReference type="EMBL" id="PCWA01000101">
    <property type="protein sequence ID" value="PIQ88479.1"/>
    <property type="molecule type" value="Genomic_DNA"/>
</dbReference>
<dbReference type="Pfam" id="PF04055">
    <property type="entry name" value="Radical_SAM"/>
    <property type="match status" value="1"/>
</dbReference>
<keyword evidence="5" id="KW-0004">4Fe-4S</keyword>
<dbReference type="CDD" id="cd01335">
    <property type="entry name" value="Radical_SAM"/>
    <property type="match status" value="1"/>
</dbReference>
<dbReference type="SFLD" id="SFLDG01060">
    <property type="entry name" value="BATS_domain_containing"/>
    <property type="match status" value="1"/>
</dbReference>
<dbReference type="InterPro" id="IPR058240">
    <property type="entry name" value="rSAM_sf"/>
</dbReference>
<dbReference type="InterPro" id="IPR007197">
    <property type="entry name" value="rSAM"/>
</dbReference>
<dbReference type="InterPro" id="IPR034422">
    <property type="entry name" value="HydE/PylB-like"/>
</dbReference>
<dbReference type="GO" id="GO:0046872">
    <property type="term" value="F:metal ion binding"/>
    <property type="evidence" value="ECO:0007669"/>
    <property type="project" value="UniProtKB-KW"/>
</dbReference>
<evidence type="ECO:0000313" key="8">
    <source>
        <dbReference type="EMBL" id="PIQ88479.1"/>
    </source>
</evidence>
<evidence type="ECO:0000256" key="5">
    <source>
        <dbReference type="PIRSR" id="PIRSR004762-1"/>
    </source>
</evidence>
<keyword evidence="4 5" id="KW-0411">Iron-sulfur</keyword>
<evidence type="ECO:0000256" key="2">
    <source>
        <dbReference type="ARBA" id="ARBA00022723"/>
    </source>
</evidence>
<feature type="binding site" evidence="6">
    <location>
        <position position="277"/>
    </location>
    <ligand>
        <name>(3R)-3-methyl-D-ornithine</name>
        <dbReference type="ChEBI" id="CHEBI:64642"/>
    </ligand>
</feature>
<reference evidence="8 9" key="1">
    <citation type="submission" date="2017-09" db="EMBL/GenBank/DDBJ databases">
        <title>Depth-based differentiation of microbial function through sediment-hosted aquifers and enrichment of novel symbionts in the deep terrestrial subsurface.</title>
        <authorList>
            <person name="Probst A.J."/>
            <person name="Ladd B."/>
            <person name="Jarett J.K."/>
            <person name="Geller-Mcgrath D.E."/>
            <person name="Sieber C.M."/>
            <person name="Emerson J.B."/>
            <person name="Anantharaman K."/>
            <person name="Thomas B.C."/>
            <person name="Malmstrom R."/>
            <person name="Stieglmeier M."/>
            <person name="Klingl A."/>
            <person name="Woyke T."/>
            <person name="Ryan C.M."/>
            <person name="Banfield J.F."/>
        </authorList>
    </citation>
    <scope>NUCLEOTIDE SEQUENCE [LARGE SCALE GENOMIC DNA]</scope>
    <source>
        <strain evidence="8">CG11_big_fil_rev_8_21_14_0_20_42_13</strain>
    </source>
</reference>
<evidence type="ECO:0000256" key="4">
    <source>
        <dbReference type="ARBA" id="ARBA00023014"/>
    </source>
</evidence>
<dbReference type="AlphaFoldDB" id="A0A2H0LVM5"/>
<dbReference type="SMART" id="SM00729">
    <property type="entry name" value="Elp3"/>
    <property type="match status" value="1"/>
</dbReference>
<dbReference type="GO" id="GO:0016740">
    <property type="term" value="F:transferase activity"/>
    <property type="evidence" value="ECO:0007669"/>
    <property type="project" value="TreeGrafter"/>
</dbReference>
<gene>
    <name evidence="8" type="ORF">COV72_08080</name>
</gene>
<proteinExistence type="predicted"/>
<feature type="binding site" evidence="6">
    <location>
        <position position="187"/>
    </location>
    <ligand>
        <name>S-adenosyl-L-methionine</name>
        <dbReference type="ChEBI" id="CHEBI:59789"/>
    </ligand>
</feature>
<organism evidence="8 9">
    <name type="scientific">Candidatus Ghiorseimicrobium undicola</name>
    <dbReference type="NCBI Taxonomy" id="1974746"/>
    <lineage>
        <taxon>Bacteria</taxon>
        <taxon>Pseudomonadati</taxon>
        <taxon>Candidatus Omnitrophota</taxon>
        <taxon>Candidatus Ghiorseimicrobium</taxon>
    </lineage>
</organism>
<dbReference type="PANTHER" id="PTHR43726">
    <property type="entry name" value="3-METHYLORNITHINE SYNTHASE"/>
    <property type="match status" value="1"/>
</dbReference>
<feature type="binding site" evidence="5">
    <location>
        <position position="70"/>
    </location>
    <ligand>
        <name>[4Fe-4S] cluster</name>
        <dbReference type="ChEBI" id="CHEBI:49883"/>
        <note>4Fe-4S-S-AdoMet</note>
    </ligand>
</feature>
<sequence length="337" mass="38336">MPKAMNKSVLESLAGGNFGRSVVRKALLFKGNEQKQLFTLARKRRMQFFPSRRAEIRSVIEISNICRIKCNFCNINFYANIPRSYILKEADIIKIIEYVYYKKGRRVVLFQSGENNSRAYIDFVAKCVRNIKAKFNDLRLMLCLGNLSFGQYKQLRNAGADRYILKFETSNPALYRKIKPGDSLKKRIRCLEQLISIGFEAGSGNIVGLPGQSLDDIAGDLLFMRSFKLRMASCSVFFPGEGSNYRDEGTGDIDIALNFMALTRIMYPHVLIPSTSSLERVKKGAQYLGLMAGANAVTVHDGTPLKLKKNFPIYSVRRFTPGERFIKEIVKKARLRF</sequence>
<dbReference type="SFLD" id="SFLDS00029">
    <property type="entry name" value="Radical_SAM"/>
    <property type="match status" value="1"/>
</dbReference>
<feature type="domain" description="Radical SAM core" evidence="7">
    <location>
        <begin position="52"/>
        <end position="276"/>
    </location>
</feature>
<feature type="binding site" evidence="6">
    <location>
        <position position="168"/>
    </location>
    <ligand>
        <name>S-adenosyl-L-methionine</name>
        <dbReference type="ChEBI" id="CHEBI:59789"/>
    </ligand>
</feature>
<dbReference type="InterPro" id="IPR013785">
    <property type="entry name" value="Aldolase_TIM"/>
</dbReference>
<dbReference type="GO" id="GO:0051539">
    <property type="term" value="F:4 iron, 4 sulfur cluster binding"/>
    <property type="evidence" value="ECO:0007669"/>
    <property type="project" value="UniProtKB-KW"/>
</dbReference>
<comment type="cofactor">
    <cofactor evidence="5">
        <name>[4Fe-4S] cluster</name>
        <dbReference type="ChEBI" id="CHEBI:49883"/>
    </cofactor>
    <text evidence="5">Binds 1 [4Fe-4S] cluster. The cluster is coordinated with 3 cysteines and an exchangeable S-adenosyl-L-methionine.</text>
</comment>
<protein>
    <recommendedName>
        <fullName evidence="7">Radical SAM core domain-containing protein</fullName>
    </recommendedName>
</protein>
<keyword evidence="2" id="KW-0479">Metal-binding</keyword>
<accession>A0A2H0LVM5</accession>
<feature type="binding site" evidence="5">
    <location>
        <position position="73"/>
    </location>
    <ligand>
        <name>[4Fe-4S] cluster</name>
        <dbReference type="ChEBI" id="CHEBI:49883"/>
        <note>4Fe-4S-S-AdoMet</note>
    </ligand>
</feature>
<dbReference type="PIRSF" id="PIRSF004762">
    <property type="entry name" value="CHP00423"/>
    <property type="match status" value="1"/>
</dbReference>
<evidence type="ECO:0000313" key="9">
    <source>
        <dbReference type="Proteomes" id="UP000229641"/>
    </source>
</evidence>
<evidence type="ECO:0000256" key="6">
    <source>
        <dbReference type="PIRSR" id="PIRSR004762-2"/>
    </source>
</evidence>
<keyword evidence="3 5" id="KW-0408">Iron</keyword>
<name>A0A2H0LVM5_9BACT</name>
<evidence type="ECO:0000259" key="7">
    <source>
        <dbReference type="PROSITE" id="PS51918"/>
    </source>
</evidence>
<dbReference type="Gene3D" id="3.20.20.70">
    <property type="entry name" value="Aldolase class I"/>
    <property type="match status" value="1"/>
</dbReference>
<dbReference type="InterPro" id="IPR006638">
    <property type="entry name" value="Elp3/MiaA/NifB-like_rSAM"/>
</dbReference>
<dbReference type="SUPFAM" id="SSF102114">
    <property type="entry name" value="Radical SAM enzymes"/>
    <property type="match status" value="1"/>
</dbReference>
<evidence type="ECO:0000256" key="3">
    <source>
        <dbReference type="ARBA" id="ARBA00023004"/>
    </source>
</evidence>
<dbReference type="PANTHER" id="PTHR43726:SF1">
    <property type="entry name" value="BIOTIN SYNTHASE"/>
    <property type="match status" value="1"/>
</dbReference>
<dbReference type="SFLD" id="SFLDG01280">
    <property type="entry name" value="HydE/PylB-like"/>
    <property type="match status" value="1"/>
</dbReference>
<comment type="caution">
    <text evidence="8">The sequence shown here is derived from an EMBL/GenBank/DDBJ whole genome shotgun (WGS) entry which is preliminary data.</text>
</comment>
<feature type="binding site" evidence="6">
    <location>
        <position position="298"/>
    </location>
    <ligand>
        <name>(3R)-3-methyl-D-ornithine</name>
        <dbReference type="ChEBI" id="CHEBI:64642"/>
    </ligand>
</feature>
<dbReference type="PROSITE" id="PS51918">
    <property type="entry name" value="RADICAL_SAM"/>
    <property type="match status" value="1"/>
</dbReference>
<feature type="binding site" evidence="6">
    <location>
        <position position="72"/>
    </location>
    <ligand>
        <name>S-adenosyl-L-methionine</name>
        <dbReference type="ChEBI" id="CHEBI:59789"/>
    </ligand>
</feature>
<dbReference type="Proteomes" id="UP000229641">
    <property type="component" value="Unassembled WGS sequence"/>
</dbReference>
<keyword evidence="1 5" id="KW-0949">S-adenosyl-L-methionine</keyword>